<feature type="region of interest" description="Disordered" evidence="2">
    <location>
        <begin position="1"/>
        <end position="22"/>
    </location>
</feature>
<dbReference type="AlphaFoldDB" id="A0AAE9A941"/>
<name>A0AAE9A941_CAEBR</name>
<sequence>MSKRRSKSCEAEPIGTKPKMEGEDDDELVMRLVAALSHGKVQEVFQKAISIALFLYDKKFGTIDKELEKHMEKMNHLENQISELNAKIEDMKKNGMTGLNVNGGENTSSPGGSVVSAEEKERKRSIIVTGIPEYGRSEREAWYWDQSCMSKILNYLDIGAPPVSFYRLGKKAERSRMMKVVFATSFDQKTVLARAPRLKYFPSGPVFVRPSLTKEQRVEYSKAQRDRFLSRSRVNSFPPPTNFIVTPPQLVDDPMDGMGNRDGDR</sequence>
<evidence type="ECO:0000256" key="1">
    <source>
        <dbReference type="SAM" id="Coils"/>
    </source>
</evidence>
<evidence type="ECO:0000313" key="3">
    <source>
        <dbReference type="EMBL" id="ULT91968.1"/>
    </source>
</evidence>
<evidence type="ECO:0000313" key="4">
    <source>
        <dbReference type="Proteomes" id="UP000827892"/>
    </source>
</evidence>
<reference evidence="3 4" key="1">
    <citation type="submission" date="2022-02" db="EMBL/GenBank/DDBJ databases">
        <title>Chromosome-level reference genomes for two strains of Caenorhabditis briggsae: an improved platform for comparative genomics.</title>
        <authorList>
            <person name="Stevens L."/>
            <person name="Andersen E.C."/>
        </authorList>
    </citation>
    <scope>NUCLEOTIDE SEQUENCE [LARGE SCALE GENOMIC DNA]</scope>
    <source>
        <strain evidence="3">QX1410_ONT</strain>
        <tissue evidence="3">Whole-organism</tissue>
    </source>
</reference>
<keyword evidence="1" id="KW-0175">Coiled coil</keyword>
<dbReference type="EMBL" id="CP090895">
    <property type="protein sequence ID" value="ULT91968.1"/>
    <property type="molecule type" value="Genomic_DNA"/>
</dbReference>
<dbReference type="PANTHER" id="PTHR37445:SF3">
    <property type="entry name" value="ZINC FINGER PHD-TYPE DOMAIN-CONTAINING PROTEIN"/>
    <property type="match status" value="1"/>
</dbReference>
<dbReference type="RefSeq" id="XP_002648402.2">
    <property type="nucleotide sequence ID" value="XM_002648356.2"/>
</dbReference>
<feature type="region of interest" description="Disordered" evidence="2">
    <location>
        <begin position="243"/>
        <end position="265"/>
    </location>
</feature>
<evidence type="ECO:0000256" key="2">
    <source>
        <dbReference type="SAM" id="MobiDB-lite"/>
    </source>
</evidence>
<accession>A0AAE9A941</accession>
<feature type="coiled-coil region" evidence="1">
    <location>
        <begin position="60"/>
        <end position="94"/>
    </location>
</feature>
<protein>
    <submittedName>
        <fullName evidence="3">Uncharacterized protein</fullName>
    </submittedName>
</protein>
<gene>
    <name evidence="3" type="ORF">L3Y34_009569</name>
</gene>
<dbReference type="Proteomes" id="UP000827892">
    <property type="component" value="Chromosome V"/>
</dbReference>
<organism evidence="3 4">
    <name type="scientific">Caenorhabditis briggsae</name>
    <dbReference type="NCBI Taxonomy" id="6238"/>
    <lineage>
        <taxon>Eukaryota</taxon>
        <taxon>Metazoa</taxon>
        <taxon>Ecdysozoa</taxon>
        <taxon>Nematoda</taxon>
        <taxon>Chromadorea</taxon>
        <taxon>Rhabditida</taxon>
        <taxon>Rhabditina</taxon>
        <taxon>Rhabditomorpha</taxon>
        <taxon>Rhabditoidea</taxon>
        <taxon>Rhabditidae</taxon>
        <taxon>Peloderinae</taxon>
        <taxon>Caenorhabditis</taxon>
    </lineage>
</organism>
<dbReference type="OMA" id="VEYSKAQ"/>
<dbReference type="PANTHER" id="PTHR37445">
    <property type="entry name" value="PROTEIN CBG24663"/>
    <property type="match status" value="1"/>
</dbReference>
<proteinExistence type="predicted"/>
<dbReference type="KEGG" id="cbr:CBG_24663"/>